<evidence type="ECO:0000313" key="2">
    <source>
        <dbReference type="Proteomes" id="UP000765509"/>
    </source>
</evidence>
<accession>A0A9Q3EU20</accession>
<reference evidence="1" key="1">
    <citation type="submission" date="2021-03" db="EMBL/GenBank/DDBJ databases">
        <title>Draft genome sequence of rust myrtle Austropuccinia psidii MF-1, a brazilian biotype.</title>
        <authorList>
            <person name="Quecine M.C."/>
            <person name="Pachon D.M.R."/>
            <person name="Bonatelli M.L."/>
            <person name="Correr F.H."/>
            <person name="Franceschini L.M."/>
            <person name="Leite T.F."/>
            <person name="Margarido G.R.A."/>
            <person name="Almeida C.A."/>
            <person name="Ferrarezi J.A."/>
            <person name="Labate C.A."/>
        </authorList>
    </citation>
    <scope>NUCLEOTIDE SEQUENCE</scope>
    <source>
        <strain evidence="1">MF-1</strain>
    </source>
</reference>
<organism evidence="1 2">
    <name type="scientific">Austropuccinia psidii MF-1</name>
    <dbReference type="NCBI Taxonomy" id="1389203"/>
    <lineage>
        <taxon>Eukaryota</taxon>
        <taxon>Fungi</taxon>
        <taxon>Dikarya</taxon>
        <taxon>Basidiomycota</taxon>
        <taxon>Pucciniomycotina</taxon>
        <taxon>Pucciniomycetes</taxon>
        <taxon>Pucciniales</taxon>
        <taxon>Sphaerophragmiaceae</taxon>
        <taxon>Austropuccinia</taxon>
    </lineage>
</organism>
<sequence>MLARIAVLIWAEKAGQALENPSACFALKDCTLNTKKMLNRLNCSLSISAIIARMLSKNLLLHAFTIAFSLSSVLCISQPLTDSTGDAVTCWTRYKLHQNGTAECYTGIHTFYCPSSDCDADQVFFEDCTSQNHKINFAKIVASYFEVESSSIAIFVGTDVSTKRKLSWKEATCPKTRNTKRPKCGNCVQVQN</sequence>
<proteinExistence type="predicted"/>
<gene>
    <name evidence="1" type="ORF">O181_066994</name>
</gene>
<comment type="caution">
    <text evidence="1">The sequence shown here is derived from an EMBL/GenBank/DDBJ whole genome shotgun (WGS) entry which is preliminary data.</text>
</comment>
<evidence type="ECO:0000313" key="1">
    <source>
        <dbReference type="EMBL" id="MBW0527279.1"/>
    </source>
</evidence>
<name>A0A9Q3EU20_9BASI</name>
<dbReference type="EMBL" id="AVOT02033390">
    <property type="protein sequence ID" value="MBW0527279.1"/>
    <property type="molecule type" value="Genomic_DNA"/>
</dbReference>
<keyword evidence="2" id="KW-1185">Reference proteome</keyword>
<dbReference type="AlphaFoldDB" id="A0A9Q3EU20"/>
<protein>
    <submittedName>
        <fullName evidence="1">Uncharacterized protein</fullName>
    </submittedName>
</protein>
<dbReference type="Proteomes" id="UP000765509">
    <property type="component" value="Unassembled WGS sequence"/>
</dbReference>